<evidence type="ECO:0008006" key="4">
    <source>
        <dbReference type="Google" id="ProtNLM"/>
    </source>
</evidence>
<dbReference type="EMBL" id="FOQU01000007">
    <property type="protein sequence ID" value="SFJ49354.1"/>
    <property type="molecule type" value="Genomic_DNA"/>
</dbReference>
<dbReference type="STRING" id="420953.SAMN05192543_107413"/>
<dbReference type="InterPro" id="IPR019670">
    <property type="entry name" value="DUF2523"/>
</dbReference>
<proteinExistence type="predicted"/>
<keyword evidence="3" id="KW-1185">Reference proteome</keyword>
<accession>A0A1I3RRY7</accession>
<keyword evidence="1" id="KW-0812">Transmembrane</keyword>
<keyword evidence="1" id="KW-0472">Membrane</keyword>
<organism evidence="2 3">
    <name type="scientific">Paraburkholderia megapolitana</name>
    <dbReference type="NCBI Taxonomy" id="420953"/>
    <lineage>
        <taxon>Bacteria</taxon>
        <taxon>Pseudomonadati</taxon>
        <taxon>Pseudomonadota</taxon>
        <taxon>Betaproteobacteria</taxon>
        <taxon>Burkholderiales</taxon>
        <taxon>Burkholderiaceae</taxon>
        <taxon>Paraburkholderia</taxon>
    </lineage>
</organism>
<feature type="transmembrane region" description="Helical" evidence="1">
    <location>
        <begin position="37"/>
        <end position="58"/>
    </location>
</feature>
<protein>
    <recommendedName>
        <fullName evidence="4">DUF2523 domain-containing protein</fullName>
    </recommendedName>
</protein>
<dbReference type="Proteomes" id="UP000199548">
    <property type="component" value="Unassembled WGS sequence"/>
</dbReference>
<dbReference type="OrthoDB" id="8481647at2"/>
<gene>
    <name evidence="2" type="ORF">SAMN05192543_107413</name>
</gene>
<evidence type="ECO:0000256" key="1">
    <source>
        <dbReference type="SAM" id="Phobius"/>
    </source>
</evidence>
<feature type="transmembrane region" description="Helical" evidence="1">
    <location>
        <begin position="6"/>
        <end position="30"/>
    </location>
</feature>
<dbReference type="AlphaFoldDB" id="A0A1I3RRY7"/>
<reference evidence="2 3" key="1">
    <citation type="submission" date="2016-10" db="EMBL/GenBank/DDBJ databases">
        <authorList>
            <person name="de Groot N.N."/>
        </authorList>
    </citation>
    <scope>NUCLEOTIDE SEQUENCE [LARGE SCALE GENOMIC DNA]</scope>
    <source>
        <strain evidence="2 3">LMG 23650</strain>
    </source>
</reference>
<evidence type="ECO:0000313" key="2">
    <source>
        <dbReference type="EMBL" id="SFJ49354.1"/>
    </source>
</evidence>
<evidence type="ECO:0000313" key="3">
    <source>
        <dbReference type="Proteomes" id="UP000199548"/>
    </source>
</evidence>
<dbReference type="Pfam" id="PF10734">
    <property type="entry name" value="DUF2523"/>
    <property type="match status" value="1"/>
</dbReference>
<feature type="transmembrane region" description="Helical" evidence="1">
    <location>
        <begin position="64"/>
        <end position="85"/>
    </location>
</feature>
<name>A0A1I3RRY7_9BURK</name>
<sequence length="97" mass="10564">MFGILLSAFNVVLGFVVRSIIARFFAYFVMYFITTEFVAVLQSAGILPSASALTGAFGGIGSDVWYFMDLCAFGYGVPLLVSAYATRFIIRRIPVIG</sequence>
<dbReference type="RefSeq" id="WP_091016805.1">
    <property type="nucleotide sequence ID" value="NZ_CP041745.1"/>
</dbReference>
<keyword evidence="1" id="KW-1133">Transmembrane helix</keyword>